<comment type="caution">
    <text evidence="1">The sequence shown here is derived from an EMBL/GenBank/DDBJ whole genome shotgun (WGS) entry which is preliminary data.</text>
</comment>
<reference evidence="1" key="1">
    <citation type="submission" date="2021-09" db="EMBL/GenBank/DDBJ databases">
        <title>Fulvivirga sp. isolated from coastal sediment.</title>
        <authorList>
            <person name="Yu H."/>
        </authorList>
    </citation>
    <scope>NUCLEOTIDE SEQUENCE</scope>
    <source>
        <strain evidence="1">1062</strain>
    </source>
</reference>
<keyword evidence="2" id="KW-1185">Reference proteome</keyword>
<gene>
    <name evidence="1" type="ORF">LDX50_27520</name>
</gene>
<dbReference type="AlphaFoldDB" id="A0A9X1HUQ0"/>
<evidence type="ECO:0000313" key="2">
    <source>
        <dbReference type="Proteomes" id="UP001139409"/>
    </source>
</evidence>
<dbReference type="EMBL" id="JAIXNE010000006">
    <property type="protein sequence ID" value="MCA6078654.1"/>
    <property type="molecule type" value="Genomic_DNA"/>
</dbReference>
<evidence type="ECO:0000313" key="1">
    <source>
        <dbReference type="EMBL" id="MCA6078654.1"/>
    </source>
</evidence>
<dbReference type="Proteomes" id="UP001139409">
    <property type="component" value="Unassembled WGS sequence"/>
</dbReference>
<name>A0A9X1HUQ0_9BACT</name>
<accession>A0A9X1HUQ0</accession>
<organism evidence="1 2">
    <name type="scientific">Fulvivirga sedimenti</name>
    <dbReference type="NCBI Taxonomy" id="2879465"/>
    <lineage>
        <taxon>Bacteria</taxon>
        <taxon>Pseudomonadati</taxon>
        <taxon>Bacteroidota</taxon>
        <taxon>Cytophagia</taxon>
        <taxon>Cytophagales</taxon>
        <taxon>Fulvivirgaceae</taxon>
        <taxon>Fulvivirga</taxon>
    </lineage>
</organism>
<sequence>MSGRIFFFLLGALIFFGNPVNAQVKRTKTFDQSRYKKQKAPKSSPTLQCPLFEKGKYPYQSIGAKLGDPFAVTYKIYPYRNFALAIDAGSPSSGLYDSYNKGNFVEYLQYDTLGEGEAIAYIDHEVLSDWMVEAKIVYHLSLAKAVKGLSLYGGGGWQYRTTEIQYDYMLFFGLNDDETGNFVVNRTYSGPVGAIGIEYSYFKIPMAAFVEVEVFRDLKQDPGWTRLQGGVGLRYVF</sequence>
<proteinExistence type="predicted"/>
<protein>
    <submittedName>
        <fullName evidence="1">Uncharacterized protein</fullName>
    </submittedName>
</protein>
<dbReference type="RefSeq" id="WP_225699508.1">
    <property type="nucleotide sequence ID" value="NZ_JAIXNE010000006.1"/>
</dbReference>